<protein>
    <submittedName>
        <fullName evidence="1">Uncharacterized protein</fullName>
    </submittedName>
</protein>
<dbReference type="Proteomes" id="UP001341840">
    <property type="component" value="Unassembled WGS sequence"/>
</dbReference>
<evidence type="ECO:0000313" key="2">
    <source>
        <dbReference type="Proteomes" id="UP001341840"/>
    </source>
</evidence>
<organism evidence="1 2">
    <name type="scientific">Stylosanthes scabra</name>
    <dbReference type="NCBI Taxonomy" id="79078"/>
    <lineage>
        <taxon>Eukaryota</taxon>
        <taxon>Viridiplantae</taxon>
        <taxon>Streptophyta</taxon>
        <taxon>Embryophyta</taxon>
        <taxon>Tracheophyta</taxon>
        <taxon>Spermatophyta</taxon>
        <taxon>Magnoliopsida</taxon>
        <taxon>eudicotyledons</taxon>
        <taxon>Gunneridae</taxon>
        <taxon>Pentapetalae</taxon>
        <taxon>rosids</taxon>
        <taxon>fabids</taxon>
        <taxon>Fabales</taxon>
        <taxon>Fabaceae</taxon>
        <taxon>Papilionoideae</taxon>
        <taxon>50 kb inversion clade</taxon>
        <taxon>dalbergioids sensu lato</taxon>
        <taxon>Dalbergieae</taxon>
        <taxon>Pterocarpus clade</taxon>
        <taxon>Stylosanthes</taxon>
    </lineage>
</organism>
<name>A0ABU6ZDW0_9FABA</name>
<accession>A0ABU6ZDW0</accession>
<gene>
    <name evidence="1" type="ORF">PIB30_041901</name>
</gene>
<evidence type="ECO:0000313" key="1">
    <source>
        <dbReference type="EMBL" id="MED6220129.1"/>
    </source>
</evidence>
<comment type="caution">
    <text evidence="1">The sequence shown here is derived from an EMBL/GenBank/DDBJ whole genome shotgun (WGS) entry which is preliminary data.</text>
</comment>
<proteinExistence type="predicted"/>
<reference evidence="1 2" key="1">
    <citation type="journal article" date="2023" name="Plants (Basel)">
        <title>Bridging the Gap: Combining Genomics and Transcriptomics Approaches to Understand Stylosanthes scabra, an Orphan Legume from the Brazilian Caatinga.</title>
        <authorList>
            <person name="Ferreira-Neto J.R.C."/>
            <person name="da Silva M.D."/>
            <person name="Binneck E."/>
            <person name="de Melo N.F."/>
            <person name="da Silva R.H."/>
            <person name="de Melo A.L.T.M."/>
            <person name="Pandolfi V."/>
            <person name="Bustamante F.O."/>
            <person name="Brasileiro-Vidal A.C."/>
            <person name="Benko-Iseppon A.M."/>
        </authorList>
    </citation>
    <scope>NUCLEOTIDE SEQUENCE [LARGE SCALE GENOMIC DNA]</scope>
    <source>
        <tissue evidence="1">Leaves</tissue>
    </source>
</reference>
<sequence>MEAIKGRRLWDFDANATKEFSKPIKGFLFSTWRSMQTIVTRRWRIKEEIQWASITDAATGAFEKIGTRPDASLALSKWPVPGDACIWIGVVL</sequence>
<dbReference type="EMBL" id="JASCZI010272095">
    <property type="protein sequence ID" value="MED6220129.1"/>
    <property type="molecule type" value="Genomic_DNA"/>
</dbReference>
<keyword evidence="2" id="KW-1185">Reference proteome</keyword>